<dbReference type="OrthoDB" id="9811889at2"/>
<dbReference type="PANTHER" id="PTHR45339:SF5">
    <property type="entry name" value="HISTIDINE KINASE"/>
    <property type="match status" value="1"/>
</dbReference>
<sequence>MYHKLLQKQIDKFLPADYHGDERLTDFLASIHASYSSQEQDRALIENAFRVSETEFKEVNGQLNTLAQQRLETLKQLNQTVNSLVGTDGKHPEKDNLVELSERIKDQVHRNKVTEENLNRHVKLFKTLLTNLQSGVLVESEDRKILFTNDTFCSLFHIPAASDDLVGMDCSSSAEQTKDLFKDPEGFVTGIHELLRNKKAVYNEVLETVDGKILERDYVPIWIDGLYKGHLWEYTNVTEKVRYQQVLRESEERNRLVLNSSLDAIVIADDKGAVQYWNPRAEKLFGWTQEEVIGQQMGDLFIPSHLADAHHRGMARYLMTSVSHVMNQVLELSARNKDGKEFPIELIVVTYQQQGRRYFCGFMKDISVRKQSINRLKSQEEKFRNIIANMNLGLLEVNKERTIRFANQSFCDISGYTEEELVGNDTDNFLPAPLGFGTTPDGYELGVRNKQGDPRWWFVSTAPNYNDTGELVGAIGIFLDITNQKQLESELAVAKTKAEEGSVAKEAFLANMSHEIRTPLNAIIGMIRELSREELSPKQQTYLDHTDTAARHLLSIVNSILDLSKIEAGELELDDHDFSLEALIANMRSILNDKAQKKGISLQFDLDDRIWPAHTGDSSRLRQVVINLLDNAIKFTLKGGVRLEATAISEEPDGQRIRLKITDTGIGMDEQYLGQLFSKFSQAEKSTSRRFGGTGLGMSITKQIVEMMGGTIAVDSKKDRGTTFTIELKLAPGNIEQLADSTEENLHLLRGTHVLLVEDNMMNRFIATKSLSHLGCTVDEAENGAVALDMLKKSSYDVILMDIQMPELDGVETTKIIRNELQLHLPIIAVTANAFKKDIDLYLSIGMNDYVTKPFEEQVLFDTLLKYVVNLVETPPQLAPAASGTVAIYDLTKLRELSRGDEQFVESMVEIFTEHTPLALTEISEAMHRKDYETVAKTAHRIKPSIESMGIVQIEGLAKDIECYGKSADPDHAELTAKVDRLTDTLVAVIDRLRTDFSTLK</sequence>
<name>A0A2S6I8L0_9BACT</name>
<dbReference type="InterPro" id="IPR001789">
    <property type="entry name" value="Sig_transdc_resp-reg_receiver"/>
</dbReference>
<dbReference type="Pfam" id="PF00989">
    <property type="entry name" value="PAS"/>
    <property type="match status" value="1"/>
</dbReference>
<evidence type="ECO:0000259" key="8">
    <source>
        <dbReference type="PROSITE" id="PS50112"/>
    </source>
</evidence>
<feature type="modified residue" description="4-aspartylphosphate" evidence="5">
    <location>
        <position position="802"/>
    </location>
</feature>
<evidence type="ECO:0000259" key="6">
    <source>
        <dbReference type="PROSITE" id="PS50109"/>
    </source>
</evidence>
<dbReference type="GO" id="GO:0006355">
    <property type="term" value="P:regulation of DNA-templated transcription"/>
    <property type="evidence" value="ECO:0007669"/>
    <property type="project" value="InterPro"/>
</dbReference>
<dbReference type="InterPro" id="IPR005467">
    <property type="entry name" value="His_kinase_dom"/>
</dbReference>
<evidence type="ECO:0000313" key="11">
    <source>
        <dbReference type="EMBL" id="PPK87834.1"/>
    </source>
</evidence>
<dbReference type="SMART" id="SM00387">
    <property type="entry name" value="HATPase_c"/>
    <property type="match status" value="1"/>
</dbReference>
<feature type="domain" description="HPt" evidence="10">
    <location>
        <begin position="901"/>
        <end position="1000"/>
    </location>
</feature>
<dbReference type="EC" id="2.7.13.3" evidence="2"/>
<dbReference type="Pfam" id="PF01627">
    <property type="entry name" value="Hpt"/>
    <property type="match status" value="1"/>
</dbReference>
<comment type="caution">
    <text evidence="11">The sequence shown here is derived from an EMBL/GenBank/DDBJ whole genome shotgun (WGS) entry which is preliminary data.</text>
</comment>
<protein>
    <recommendedName>
        <fullName evidence="2">histidine kinase</fullName>
        <ecNumber evidence="2">2.7.13.3</ecNumber>
    </recommendedName>
</protein>
<evidence type="ECO:0000259" key="7">
    <source>
        <dbReference type="PROSITE" id="PS50110"/>
    </source>
</evidence>
<dbReference type="Proteomes" id="UP000237662">
    <property type="component" value="Unassembled WGS sequence"/>
</dbReference>
<dbReference type="CDD" id="cd00130">
    <property type="entry name" value="PAS"/>
    <property type="match status" value="2"/>
</dbReference>
<dbReference type="SUPFAM" id="SSF47226">
    <property type="entry name" value="Histidine-containing phosphotransfer domain, HPT domain"/>
    <property type="match status" value="1"/>
</dbReference>
<dbReference type="PROSITE" id="PS50113">
    <property type="entry name" value="PAC"/>
    <property type="match status" value="2"/>
</dbReference>
<keyword evidence="12" id="KW-1185">Reference proteome</keyword>
<dbReference type="Pfam" id="PF00512">
    <property type="entry name" value="HisKA"/>
    <property type="match status" value="1"/>
</dbReference>
<dbReference type="InterPro" id="IPR011006">
    <property type="entry name" value="CheY-like_superfamily"/>
</dbReference>
<evidence type="ECO:0000256" key="5">
    <source>
        <dbReference type="PROSITE-ProRule" id="PRU00169"/>
    </source>
</evidence>
<dbReference type="Gene3D" id="3.30.565.10">
    <property type="entry name" value="Histidine kinase-like ATPase, C-terminal domain"/>
    <property type="match status" value="1"/>
</dbReference>
<feature type="domain" description="Response regulatory" evidence="7">
    <location>
        <begin position="753"/>
        <end position="868"/>
    </location>
</feature>
<dbReference type="Gene3D" id="1.10.287.130">
    <property type="match status" value="1"/>
</dbReference>
<feature type="domain" description="PAC" evidence="9">
    <location>
        <begin position="441"/>
        <end position="493"/>
    </location>
</feature>
<evidence type="ECO:0000259" key="10">
    <source>
        <dbReference type="PROSITE" id="PS50894"/>
    </source>
</evidence>
<evidence type="ECO:0000256" key="3">
    <source>
        <dbReference type="ARBA" id="ARBA00022553"/>
    </source>
</evidence>
<dbReference type="Pfam" id="PF00072">
    <property type="entry name" value="Response_reg"/>
    <property type="match status" value="1"/>
</dbReference>
<dbReference type="SMART" id="SM00091">
    <property type="entry name" value="PAS"/>
    <property type="match status" value="3"/>
</dbReference>
<dbReference type="PROSITE" id="PS50109">
    <property type="entry name" value="HIS_KIN"/>
    <property type="match status" value="1"/>
</dbReference>
<dbReference type="GO" id="GO:0005886">
    <property type="term" value="C:plasma membrane"/>
    <property type="evidence" value="ECO:0007669"/>
    <property type="project" value="UniProtKB-SubCell"/>
</dbReference>
<dbReference type="InterPro" id="IPR036641">
    <property type="entry name" value="HPT_dom_sf"/>
</dbReference>
<dbReference type="PRINTS" id="PR00344">
    <property type="entry name" value="BCTRLSENSOR"/>
</dbReference>
<dbReference type="SUPFAM" id="SSF55874">
    <property type="entry name" value="ATPase domain of HSP90 chaperone/DNA topoisomerase II/histidine kinase"/>
    <property type="match status" value="1"/>
</dbReference>
<dbReference type="CDD" id="cd00082">
    <property type="entry name" value="HisKA"/>
    <property type="match status" value="1"/>
</dbReference>
<dbReference type="InterPro" id="IPR013767">
    <property type="entry name" value="PAS_fold"/>
</dbReference>
<dbReference type="NCBIfam" id="TIGR00229">
    <property type="entry name" value="sensory_box"/>
    <property type="match status" value="2"/>
</dbReference>
<dbReference type="CDD" id="cd17546">
    <property type="entry name" value="REC_hyHK_CKI1_RcsC-like"/>
    <property type="match status" value="1"/>
</dbReference>
<keyword evidence="3 5" id="KW-0597">Phosphoprotein</keyword>
<dbReference type="Gene3D" id="3.40.50.2300">
    <property type="match status" value="1"/>
</dbReference>
<dbReference type="InterPro" id="IPR036890">
    <property type="entry name" value="HATPase_C_sf"/>
</dbReference>
<dbReference type="InterPro" id="IPR001610">
    <property type="entry name" value="PAC"/>
</dbReference>
<dbReference type="InterPro" id="IPR035965">
    <property type="entry name" value="PAS-like_dom_sf"/>
</dbReference>
<dbReference type="InterPro" id="IPR003661">
    <property type="entry name" value="HisK_dim/P_dom"/>
</dbReference>
<dbReference type="PROSITE" id="PS50110">
    <property type="entry name" value="RESPONSE_REGULATORY"/>
    <property type="match status" value="1"/>
</dbReference>
<feature type="domain" description="PAS" evidence="8">
    <location>
        <begin position="379"/>
        <end position="424"/>
    </location>
</feature>
<dbReference type="InterPro" id="IPR000014">
    <property type="entry name" value="PAS"/>
</dbReference>
<dbReference type="Gene3D" id="1.20.120.160">
    <property type="entry name" value="HPT domain"/>
    <property type="match status" value="1"/>
</dbReference>
<dbReference type="GO" id="GO:0005524">
    <property type="term" value="F:ATP binding"/>
    <property type="evidence" value="ECO:0007669"/>
    <property type="project" value="UniProtKB-KW"/>
</dbReference>
<dbReference type="InterPro" id="IPR000700">
    <property type="entry name" value="PAS-assoc_C"/>
</dbReference>
<dbReference type="Pfam" id="PF13188">
    <property type="entry name" value="PAS_8"/>
    <property type="match status" value="1"/>
</dbReference>
<dbReference type="SMART" id="SM00086">
    <property type="entry name" value="PAC"/>
    <property type="match status" value="2"/>
</dbReference>
<dbReference type="PROSITE" id="PS50112">
    <property type="entry name" value="PAS"/>
    <property type="match status" value="2"/>
</dbReference>
<organism evidence="11 12">
    <name type="scientific">Neolewinella xylanilytica</name>
    <dbReference type="NCBI Taxonomy" id="1514080"/>
    <lineage>
        <taxon>Bacteria</taxon>
        <taxon>Pseudomonadati</taxon>
        <taxon>Bacteroidota</taxon>
        <taxon>Saprospiria</taxon>
        <taxon>Saprospirales</taxon>
        <taxon>Lewinellaceae</taxon>
        <taxon>Neolewinella</taxon>
    </lineage>
</organism>
<evidence type="ECO:0000259" key="9">
    <source>
        <dbReference type="PROSITE" id="PS50113"/>
    </source>
</evidence>
<evidence type="ECO:0000256" key="2">
    <source>
        <dbReference type="ARBA" id="ARBA00012438"/>
    </source>
</evidence>
<dbReference type="Pfam" id="PF13426">
    <property type="entry name" value="PAS_9"/>
    <property type="match status" value="1"/>
</dbReference>
<dbReference type="SUPFAM" id="SSF55785">
    <property type="entry name" value="PYP-like sensor domain (PAS domain)"/>
    <property type="match status" value="3"/>
</dbReference>
<feature type="domain" description="PAC" evidence="9">
    <location>
        <begin position="328"/>
        <end position="378"/>
    </location>
</feature>
<reference evidence="11 12" key="1">
    <citation type="submission" date="2018-02" db="EMBL/GenBank/DDBJ databases">
        <title>Genomic Encyclopedia of Archaeal and Bacterial Type Strains, Phase II (KMG-II): from individual species to whole genera.</title>
        <authorList>
            <person name="Goeker M."/>
        </authorList>
    </citation>
    <scope>NUCLEOTIDE SEQUENCE [LARGE SCALE GENOMIC DNA]</scope>
    <source>
        <strain evidence="11 12">DSM 29526</strain>
    </source>
</reference>
<dbReference type="Gene3D" id="3.30.450.20">
    <property type="entry name" value="PAS domain"/>
    <property type="match status" value="3"/>
</dbReference>
<evidence type="ECO:0000256" key="4">
    <source>
        <dbReference type="PROSITE-ProRule" id="PRU00110"/>
    </source>
</evidence>
<dbReference type="AlphaFoldDB" id="A0A2S6I8L0"/>
<dbReference type="PANTHER" id="PTHR45339">
    <property type="entry name" value="HYBRID SIGNAL TRANSDUCTION HISTIDINE KINASE J"/>
    <property type="match status" value="1"/>
</dbReference>
<proteinExistence type="predicted"/>
<gene>
    <name evidence="11" type="ORF">CLV84_0787</name>
</gene>
<dbReference type="PROSITE" id="PS50894">
    <property type="entry name" value="HPT"/>
    <property type="match status" value="1"/>
</dbReference>
<dbReference type="InterPro" id="IPR003594">
    <property type="entry name" value="HATPase_dom"/>
</dbReference>
<dbReference type="SUPFAM" id="SSF47384">
    <property type="entry name" value="Homodimeric domain of signal transducing histidine kinase"/>
    <property type="match status" value="1"/>
</dbReference>
<dbReference type="RefSeq" id="WP_104418415.1">
    <property type="nucleotide sequence ID" value="NZ_PTJC01000005.1"/>
</dbReference>
<dbReference type="SMART" id="SM00448">
    <property type="entry name" value="REC"/>
    <property type="match status" value="1"/>
</dbReference>
<accession>A0A2S6I8L0</accession>
<feature type="domain" description="PAS" evidence="8">
    <location>
        <begin position="250"/>
        <end position="304"/>
    </location>
</feature>
<dbReference type="SMART" id="SM00388">
    <property type="entry name" value="HisKA"/>
    <property type="match status" value="1"/>
</dbReference>
<dbReference type="Pfam" id="PF02518">
    <property type="entry name" value="HATPase_c"/>
    <property type="match status" value="1"/>
</dbReference>
<feature type="modified residue" description="Phosphohistidine" evidence="4">
    <location>
        <position position="940"/>
    </location>
</feature>
<dbReference type="CDD" id="cd16922">
    <property type="entry name" value="HATPase_EvgS-ArcB-TorS-like"/>
    <property type="match status" value="1"/>
</dbReference>
<dbReference type="GO" id="GO:0000155">
    <property type="term" value="F:phosphorelay sensor kinase activity"/>
    <property type="evidence" value="ECO:0007669"/>
    <property type="project" value="InterPro"/>
</dbReference>
<dbReference type="SUPFAM" id="SSF52172">
    <property type="entry name" value="CheY-like"/>
    <property type="match status" value="1"/>
</dbReference>
<dbReference type="InterPro" id="IPR008207">
    <property type="entry name" value="Sig_transdc_His_kin_Hpt_dom"/>
</dbReference>
<dbReference type="EMBL" id="PTJC01000005">
    <property type="protein sequence ID" value="PPK87834.1"/>
    <property type="molecule type" value="Genomic_DNA"/>
</dbReference>
<dbReference type="InterPro" id="IPR004358">
    <property type="entry name" value="Sig_transdc_His_kin-like_C"/>
</dbReference>
<dbReference type="FunFam" id="3.30.565.10:FF:000010">
    <property type="entry name" value="Sensor histidine kinase RcsC"/>
    <property type="match status" value="1"/>
</dbReference>
<comment type="catalytic activity">
    <reaction evidence="1">
        <text>ATP + protein L-histidine = ADP + protein N-phospho-L-histidine.</text>
        <dbReference type="EC" id="2.7.13.3"/>
    </reaction>
</comment>
<evidence type="ECO:0000256" key="1">
    <source>
        <dbReference type="ARBA" id="ARBA00000085"/>
    </source>
</evidence>
<feature type="domain" description="Histidine kinase" evidence="6">
    <location>
        <begin position="511"/>
        <end position="732"/>
    </location>
</feature>
<evidence type="ECO:0000313" key="12">
    <source>
        <dbReference type="Proteomes" id="UP000237662"/>
    </source>
</evidence>
<dbReference type="InterPro" id="IPR036097">
    <property type="entry name" value="HisK_dim/P_sf"/>
</dbReference>